<keyword evidence="1" id="KW-0812">Transmembrane</keyword>
<keyword evidence="1" id="KW-1133">Transmembrane helix</keyword>
<organism evidence="2 3">
    <name type="scientific">Pelagirhabdus alkalitolerans</name>
    <dbReference type="NCBI Taxonomy" id="1612202"/>
    <lineage>
        <taxon>Bacteria</taxon>
        <taxon>Bacillati</taxon>
        <taxon>Bacillota</taxon>
        <taxon>Bacilli</taxon>
        <taxon>Bacillales</taxon>
        <taxon>Bacillaceae</taxon>
        <taxon>Pelagirhabdus</taxon>
    </lineage>
</organism>
<evidence type="ECO:0000256" key="1">
    <source>
        <dbReference type="SAM" id="Phobius"/>
    </source>
</evidence>
<dbReference type="Proteomes" id="UP000242949">
    <property type="component" value="Unassembled WGS sequence"/>
</dbReference>
<evidence type="ECO:0000313" key="2">
    <source>
        <dbReference type="EMBL" id="SDB96788.1"/>
    </source>
</evidence>
<feature type="transmembrane region" description="Helical" evidence="1">
    <location>
        <begin position="30"/>
        <end position="48"/>
    </location>
</feature>
<keyword evidence="3" id="KW-1185">Reference proteome</keyword>
<proteinExistence type="predicted"/>
<name>A0A1G6HRM0_9BACI</name>
<accession>A0A1G6HRM0</accession>
<reference evidence="3" key="1">
    <citation type="submission" date="2016-09" db="EMBL/GenBank/DDBJ databases">
        <authorList>
            <person name="Varghese N."/>
            <person name="Submissions S."/>
        </authorList>
    </citation>
    <scope>NUCLEOTIDE SEQUENCE [LARGE SCALE GENOMIC DNA]</scope>
    <source>
        <strain evidence="3">S5</strain>
    </source>
</reference>
<sequence length="64" mass="7259">MKSLKLNVIFLAIGLVLLVSQLILLLDGLIGFTIATLSFFFIFLGLFWKQNPVKVIIMMLDNLF</sequence>
<dbReference type="RefSeq" id="WP_090794323.1">
    <property type="nucleotide sequence ID" value="NZ_FMYI01000003.1"/>
</dbReference>
<dbReference type="STRING" id="1612202.SAMN05421734_103186"/>
<feature type="transmembrane region" description="Helical" evidence="1">
    <location>
        <begin position="7"/>
        <end position="24"/>
    </location>
</feature>
<dbReference type="AlphaFoldDB" id="A0A1G6HRM0"/>
<evidence type="ECO:0000313" key="3">
    <source>
        <dbReference type="Proteomes" id="UP000242949"/>
    </source>
</evidence>
<keyword evidence="1" id="KW-0472">Membrane</keyword>
<dbReference type="EMBL" id="FMYI01000003">
    <property type="protein sequence ID" value="SDB96788.1"/>
    <property type="molecule type" value="Genomic_DNA"/>
</dbReference>
<protein>
    <submittedName>
        <fullName evidence="2">Uncharacterized protein</fullName>
    </submittedName>
</protein>
<gene>
    <name evidence="2" type="ORF">SAMN05421734_103186</name>
</gene>